<keyword evidence="3" id="KW-1185">Reference proteome</keyword>
<feature type="signal peptide" evidence="1">
    <location>
        <begin position="1"/>
        <end position="18"/>
    </location>
</feature>
<accession>A0A919DBG6</accession>
<evidence type="ECO:0000256" key="1">
    <source>
        <dbReference type="SAM" id="SignalP"/>
    </source>
</evidence>
<dbReference type="EMBL" id="BNCF01000004">
    <property type="protein sequence ID" value="GHE29929.1"/>
    <property type="molecule type" value="Genomic_DNA"/>
</dbReference>
<organism evidence="2 3">
    <name type="scientific">Vulcaniibacterium thermophilum</name>
    <dbReference type="NCBI Taxonomy" id="1169913"/>
    <lineage>
        <taxon>Bacteria</taxon>
        <taxon>Pseudomonadati</taxon>
        <taxon>Pseudomonadota</taxon>
        <taxon>Gammaproteobacteria</taxon>
        <taxon>Lysobacterales</taxon>
        <taxon>Lysobacteraceae</taxon>
        <taxon>Vulcaniibacterium</taxon>
    </lineage>
</organism>
<evidence type="ECO:0000313" key="2">
    <source>
        <dbReference type="EMBL" id="GHE29929.1"/>
    </source>
</evidence>
<dbReference type="AlphaFoldDB" id="A0A919DBG6"/>
<dbReference type="RefSeq" id="WP_146474221.1">
    <property type="nucleotide sequence ID" value="NZ_BNCF01000004.1"/>
</dbReference>
<keyword evidence="1" id="KW-0732">Signal</keyword>
<reference evidence="2" key="2">
    <citation type="submission" date="2020-09" db="EMBL/GenBank/DDBJ databases">
        <authorList>
            <person name="Sun Q."/>
            <person name="Kim S."/>
        </authorList>
    </citation>
    <scope>NUCLEOTIDE SEQUENCE</scope>
    <source>
        <strain evidence="2">KCTC 32020</strain>
    </source>
</reference>
<sequence>MTRASLLVLLALADAAHAATPLGRLFYTPEQRQALAAARAGGAKATADAPTAATPAPAAPRVLALTGIVERPGQASVAWINGQPVEDGATLHGYRVRIAPRGVRLVPARGAARTLAVGQTLDLDAGTVRDRLEPGAVSVEDAR</sequence>
<protein>
    <submittedName>
        <fullName evidence="2">Uncharacterized protein</fullName>
    </submittedName>
</protein>
<dbReference type="Proteomes" id="UP000636453">
    <property type="component" value="Unassembled WGS sequence"/>
</dbReference>
<comment type="caution">
    <text evidence="2">The sequence shown here is derived from an EMBL/GenBank/DDBJ whole genome shotgun (WGS) entry which is preliminary data.</text>
</comment>
<gene>
    <name evidence="2" type="ORF">GCM10007167_09740</name>
</gene>
<name>A0A919DBG6_9GAMM</name>
<feature type="chain" id="PRO_5036835540" evidence="1">
    <location>
        <begin position="19"/>
        <end position="143"/>
    </location>
</feature>
<reference evidence="2" key="1">
    <citation type="journal article" date="2014" name="Int. J. Syst. Evol. Microbiol.">
        <title>Complete genome sequence of Corynebacterium casei LMG S-19264T (=DSM 44701T), isolated from a smear-ripened cheese.</title>
        <authorList>
            <consortium name="US DOE Joint Genome Institute (JGI-PGF)"/>
            <person name="Walter F."/>
            <person name="Albersmeier A."/>
            <person name="Kalinowski J."/>
            <person name="Ruckert C."/>
        </authorList>
    </citation>
    <scope>NUCLEOTIDE SEQUENCE</scope>
    <source>
        <strain evidence="2">KCTC 32020</strain>
    </source>
</reference>
<evidence type="ECO:0000313" key="3">
    <source>
        <dbReference type="Proteomes" id="UP000636453"/>
    </source>
</evidence>
<proteinExistence type="predicted"/>